<feature type="transmembrane region" description="Helical" evidence="1">
    <location>
        <begin position="236"/>
        <end position="257"/>
    </location>
</feature>
<feature type="signal peptide" evidence="2">
    <location>
        <begin position="1"/>
        <end position="30"/>
    </location>
</feature>
<evidence type="ECO:0000256" key="2">
    <source>
        <dbReference type="SAM" id="SignalP"/>
    </source>
</evidence>
<feature type="transmembrane region" description="Helical" evidence="1">
    <location>
        <begin position="375"/>
        <end position="394"/>
    </location>
</feature>
<dbReference type="OrthoDB" id="9798180at2"/>
<accession>W0SAE2</accession>
<keyword evidence="4" id="KW-1185">Reference proteome</keyword>
<keyword evidence="1" id="KW-0472">Membrane</keyword>
<protein>
    <submittedName>
        <fullName evidence="3">Cytochrome c biogenesis protein transmembrane region</fullName>
    </submittedName>
</protein>
<name>W0SAE2_9PROT</name>
<feature type="transmembrane region" description="Helical" evidence="1">
    <location>
        <begin position="208"/>
        <end position="230"/>
    </location>
</feature>
<dbReference type="SUPFAM" id="SSF52833">
    <property type="entry name" value="Thioredoxin-like"/>
    <property type="match status" value="1"/>
</dbReference>
<dbReference type="Proteomes" id="UP000031637">
    <property type="component" value="Chromosome"/>
</dbReference>
<evidence type="ECO:0000313" key="3">
    <source>
        <dbReference type="EMBL" id="BAO28199.1"/>
    </source>
</evidence>
<dbReference type="HOGENOM" id="CLU_046133_0_0_4"/>
<dbReference type="KEGG" id="shd:SUTH_00385"/>
<feature type="chain" id="PRO_5004796165" evidence="2">
    <location>
        <begin position="31"/>
        <end position="425"/>
    </location>
</feature>
<evidence type="ECO:0000313" key="4">
    <source>
        <dbReference type="Proteomes" id="UP000031637"/>
    </source>
</evidence>
<feature type="transmembrane region" description="Helical" evidence="1">
    <location>
        <begin position="400"/>
        <end position="419"/>
    </location>
</feature>
<gene>
    <name evidence="3" type="ORF">SUTH_00385</name>
</gene>
<proteinExistence type="predicted"/>
<organism evidence="3 4">
    <name type="scientific">Sulfuritalea hydrogenivorans sk43H</name>
    <dbReference type="NCBI Taxonomy" id="1223802"/>
    <lineage>
        <taxon>Bacteria</taxon>
        <taxon>Pseudomonadati</taxon>
        <taxon>Pseudomonadota</taxon>
        <taxon>Betaproteobacteria</taxon>
        <taxon>Nitrosomonadales</taxon>
        <taxon>Sterolibacteriaceae</taxon>
        <taxon>Sulfuritalea</taxon>
    </lineage>
</organism>
<dbReference type="STRING" id="1223802.SUTH_00385"/>
<dbReference type="AlphaFoldDB" id="W0SAE2"/>
<feature type="transmembrane region" description="Helical" evidence="1">
    <location>
        <begin position="173"/>
        <end position="196"/>
    </location>
</feature>
<feature type="transmembrane region" description="Helical" evidence="1">
    <location>
        <begin position="342"/>
        <end position="363"/>
    </location>
</feature>
<evidence type="ECO:0000256" key="1">
    <source>
        <dbReference type="SAM" id="Phobius"/>
    </source>
</evidence>
<feature type="transmembrane region" description="Helical" evidence="1">
    <location>
        <begin position="294"/>
        <end position="322"/>
    </location>
</feature>
<dbReference type="Gene3D" id="3.40.30.10">
    <property type="entry name" value="Glutaredoxin"/>
    <property type="match status" value="1"/>
</dbReference>
<dbReference type="InterPro" id="IPR036249">
    <property type="entry name" value="Thioredoxin-like_sf"/>
</dbReference>
<sequence>MKADGVRFLRKLIFLLAAGLLAFASLPGRAEDPWLRTGADGQPEVQLYFFWSLSCPHCTAAHPYIDAIPQARPWVRLHSLELTRHPENLRRYEAMARVLGTETGGVPAWLFCGEMHLGWDGDEITGTTIRRQLDDCRARAGGGTAPVAQVSPAAAINLPLIGAIDPASLSLPVLTLVLAGLDAFNPCAFFVLLFLLSMMAHQKSRTRMLVIGGVFVAISGLMYFAFMAAWLNVFQLFGHLAWVTLAAGALAVFVGAVNVKDFFAFEKGLTLSIPESKKPDIFRRTRGILGAENLPAMIAATAFLAIAANFYELLCTAGFPMVYTRLLTLADLSPAARYGYLAAYNAIYVLPLAAIVVVFARSLGARKLSEREGRLLKLMSGAMMLELGALLLLAPERVSQVGIAFGLMAVAGLVTYVAARRTREG</sequence>
<keyword evidence="1 3" id="KW-0812">Transmembrane</keyword>
<reference evidence="3 4" key="1">
    <citation type="journal article" date="2014" name="Syst. Appl. Microbiol.">
        <title>Complete genomes of freshwater sulfur oxidizers Sulfuricella denitrificans skB26 and Sulfuritalea hydrogenivorans sk43H: genetic insights into the sulfur oxidation pathway of betaproteobacteria.</title>
        <authorList>
            <person name="Watanabe T."/>
            <person name="Kojima H."/>
            <person name="Fukui M."/>
        </authorList>
    </citation>
    <scope>NUCLEOTIDE SEQUENCE [LARGE SCALE GENOMIC DNA]</scope>
    <source>
        <strain evidence="3">DSM22779</strain>
    </source>
</reference>
<dbReference type="EMBL" id="AP012547">
    <property type="protein sequence ID" value="BAO28199.1"/>
    <property type="molecule type" value="Genomic_DNA"/>
</dbReference>
<keyword evidence="2" id="KW-0732">Signal</keyword>
<keyword evidence="1" id="KW-1133">Transmembrane helix</keyword>